<keyword evidence="7" id="KW-1185">Reference proteome</keyword>
<evidence type="ECO:0000313" key="6">
    <source>
        <dbReference type="EMBL" id="GGJ95274.1"/>
    </source>
</evidence>
<dbReference type="GO" id="GO:0046872">
    <property type="term" value="F:metal ion binding"/>
    <property type="evidence" value="ECO:0007669"/>
    <property type="project" value="UniProtKB-KW"/>
</dbReference>
<keyword evidence="2" id="KW-0479">Metal-binding</keyword>
<evidence type="ECO:0000259" key="5">
    <source>
        <dbReference type="Pfam" id="PF01850"/>
    </source>
</evidence>
<dbReference type="GO" id="GO:0004518">
    <property type="term" value="F:nuclease activity"/>
    <property type="evidence" value="ECO:0007669"/>
    <property type="project" value="UniProtKB-KW"/>
</dbReference>
<dbReference type="InterPro" id="IPR041705">
    <property type="entry name" value="PIN_Sll0205"/>
</dbReference>
<keyword evidence="1" id="KW-0540">Nuclease</keyword>
<reference evidence="6" key="2">
    <citation type="submission" date="2020-09" db="EMBL/GenBank/DDBJ databases">
        <authorList>
            <person name="Sun Q."/>
            <person name="Zhou Y."/>
        </authorList>
    </citation>
    <scope>NUCLEOTIDE SEQUENCE</scope>
    <source>
        <strain evidence="6">CGMCC 1.8984</strain>
    </source>
</reference>
<dbReference type="AlphaFoldDB" id="A0A917UYF9"/>
<dbReference type="PANTHER" id="PTHR36173:SF2">
    <property type="entry name" value="RIBONUCLEASE VAPC16"/>
    <property type="match status" value="1"/>
</dbReference>
<protein>
    <submittedName>
        <fullName evidence="6">Twitching motility protein PilT</fullName>
    </submittedName>
</protein>
<dbReference type="EMBL" id="BMMD01000092">
    <property type="protein sequence ID" value="GGJ95274.1"/>
    <property type="molecule type" value="Genomic_DNA"/>
</dbReference>
<dbReference type="Pfam" id="PF01850">
    <property type="entry name" value="PIN"/>
    <property type="match status" value="1"/>
</dbReference>
<dbReference type="InterPro" id="IPR052919">
    <property type="entry name" value="TA_system_RNase"/>
</dbReference>
<reference evidence="6" key="1">
    <citation type="journal article" date="2014" name="Int. J. Syst. Evol. Microbiol.">
        <title>Complete genome sequence of Corynebacterium casei LMG S-19264T (=DSM 44701T), isolated from a smear-ripened cheese.</title>
        <authorList>
            <consortium name="US DOE Joint Genome Institute (JGI-PGF)"/>
            <person name="Walter F."/>
            <person name="Albersmeier A."/>
            <person name="Kalinowski J."/>
            <person name="Ruckert C."/>
        </authorList>
    </citation>
    <scope>NUCLEOTIDE SEQUENCE</scope>
    <source>
        <strain evidence="6">CGMCC 1.8984</strain>
    </source>
</reference>
<dbReference type="PANTHER" id="PTHR36173">
    <property type="entry name" value="RIBONUCLEASE VAPC16-RELATED"/>
    <property type="match status" value="1"/>
</dbReference>
<proteinExistence type="predicted"/>
<evidence type="ECO:0000256" key="1">
    <source>
        <dbReference type="ARBA" id="ARBA00022722"/>
    </source>
</evidence>
<organism evidence="6 7">
    <name type="scientific">Agromyces bauzanensis</name>
    <dbReference type="NCBI Taxonomy" id="1308924"/>
    <lineage>
        <taxon>Bacteria</taxon>
        <taxon>Bacillati</taxon>
        <taxon>Actinomycetota</taxon>
        <taxon>Actinomycetes</taxon>
        <taxon>Micrococcales</taxon>
        <taxon>Microbacteriaceae</taxon>
        <taxon>Agromyces</taxon>
    </lineage>
</organism>
<evidence type="ECO:0000313" key="7">
    <source>
        <dbReference type="Proteomes" id="UP000636956"/>
    </source>
</evidence>
<evidence type="ECO:0000256" key="3">
    <source>
        <dbReference type="ARBA" id="ARBA00022801"/>
    </source>
</evidence>
<name>A0A917UYF9_9MICO</name>
<sequence>MNVLLDSHLLLWAAYEPRLVPPVARELIEDDANRLWFSAASIWEIGIKASIGRDDFAVDARILRRGLVENGYVELPISSAHAVEAAALPPIHRDPFDRMLVAQARAEGFALLTSDARVAEYGAPARLVDRVRR</sequence>
<dbReference type="CDD" id="cd09872">
    <property type="entry name" value="PIN_Sll0205-like"/>
    <property type="match status" value="1"/>
</dbReference>
<dbReference type="Gene3D" id="3.40.50.1010">
    <property type="entry name" value="5'-nuclease"/>
    <property type="match status" value="1"/>
</dbReference>
<dbReference type="GO" id="GO:0016787">
    <property type="term" value="F:hydrolase activity"/>
    <property type="evidence" value="ECO:0007669"/>
    <property type="project" value="UniProtKB-KW"/>
</dbReference>
<dbReference type="SUPFAM" id="SSF88723">
    <property type="entry name" value="PIN domain-like"/>
    <property type="match status" value="1"/>
</dbReference>
<dbReference type="Proteomes" id="UP000636956">
    <property type="component" value="Unassembled WGS sequence"/>
</dbReference>
<keyword evidence="3" id="KW-0378">Hydrolase</keyword>
<dbReference type="RefSeq" id="WP_188744857.1">
    <property type="nucleotide sequence ID" value="NZ_BAABFW010000077.1"/>
</dbReference>
<gene>
    <name evidence="6" type="ORF">GCM10011372_36810</name>
</gene>
<comment type="caution">
    <text evidence="6">The sequence shown here is derived from an EMBL/GenBank/DDBJ whole genome shotgun (WGS) entry which is preliminary data.</text>
</comment>
<dbReference type="InterPro" id="IPR029060">
    <property type="entry name" value="PIN-like_dom_sf"/>
</dbReference>
<evidence type="ECO:0000256" key="2">
    <source>
        <dbReference type="ARBA" id="ARBA00022723"/>
    </source>
</evidence>
<dbReference type="InterPro" id="IPR002716">
    <property type="entry name" value="PIN_dom"/>
</dbReference>
<accession>A0A917UYF9</accession>
<evidence type="ECO:0000256" key="4">
    <source>
        <dbReference type="ARBA" id="ARBA00022842"/>
    </source>
</evidence>
<feature type="domain" description="PIN" evidence="5">
    <location>
        <begin position="3"/>
        <end position="122"/>
    </location>
</feature>
<keyword evidence="4" id="KW-0460">Magnesium</keyword>